<gene>
    <name evidence="2" type="ORF">GCM10009765_15460</name>
</gene>
<keyword evidence="2" id="KW-0378">Hydrolase</keyword>
<keyword evidence="3" id="KW-1185">Reference proteome</keyword>
<organism evidence="2 3">
    <name type="scientific">Fodinicola feengrottensis</name>
    <dbReference type="NCBI Taxonomy" id="435914"/>
    <lineage>
        <taxon>Bacteria</taxon>
        <taxon>Bacillati</taxon>
        <taxon>Actinomycetota</taxon>
        <taxon>Actinomycetes</taxon>
        <taxon>Mycobacteriales</taxon>
        <taxon>Fodinicola</taxon>
    </lineage>
</organism>
<evidence type="ECO:0000313" key="2">
    <source>
        <dbReference type="EMBL" id="GAA1666870.1"/>
    </source>
</evidence>
<name>A0ABP4SAV6_9ACTN</name>
<dbReference type="InterPro" id="IPR013830">
    <property type="entry name" value="SGNH_hydro"/>
</dbReference>
<dbReference type="Gene3D" id="3.40.50.1110">
    <property type="entry name" value="SGNH hydrolase"/>
    <property type="match status" value="1"/>
</dbReference>
<dbReference type="CDD" id="cd01823">
    <property type="entry name" value="SEST_like"/>
    <property type="match status" value="1"/>
</dbReference>
<dbReference type="PANTHER" id="PTHR37981">
    <property type="entry name" value="LIPASE 2"/>
    <property type="match status" value="1"/>
</dbReference>
<comment type="caution">
    <text evidence="2">The sequence shown here is derived from an EMBL/GenBank/DDBJ whole genome shotgun (WGS) entry which is preliminary data.</text>
</comment>
<dbReference type="InterPro" id="IPR037460">
    <property type="entry name" value="SEST-like"/>
</dbReference>
<proteinExistence type="predicted"/>
<dbReference type="SUPFAM" id="SSF52266">
    <property type="entry name" value="SGNH hydrolase"/>
    <property type="match status" value="1"/>
</dbReference>
<dbReference type="PANTHER" id="PTHR37981:SF1">
    <property type="entry name" value="SGNH HYDROLASE-TYPE ESTERASE DOMAIN-CONTAINING PROTEIN"/>
    <property type="match status" value="1"/>
</dbReference>
<dbReference type="GO" id="GO:0016787">
    <property type="term" value="F:hydrolase activity"/>
    <property type="evidence" value="ECO:0007669"/>
    <property type="project" value="UniProtKB-KW"/>
</dbReference>
<dbReference type="Proteomes" id="UP001500618">
    <property type="component" value="Unassembled WGS sequence"/>
</dbReference>
<protein>
    <submittedName>
        <fullName evidence="2">SGNH/GDSL hydrolase family protein</fullName>
    </submittedName>
</protein>
<accession>A0ABP4SAV6</accession>
<sequence length="259" mass="26447">MATSAAPLNYVNMGDSYSAGSGVLPLASGITPLCAQSSRNWAHDLATTAGFRLTDVSCGGAQTSHYTNAQYPGTPPQLDALSSATQLVTMTIGGNDENTFISAIVACGSAGVLTGGQGSPCKNAYGDMFANTINNKVYPNIVKALQAVKTKAPNARVLIAGYLSILPPTNGCFPSIPIATGDVPYLGGIQATLNGAVKRAAAATGATYVDLTAISQGHDACQPTKNRWVEPLFGANGLSIVHPNATGEQAMAQQTLATL</sequence>
<dbReference type="EMBL" id="BAAANY010000005">
    <property type="protein sequence ID" value="GAA1666870.1"/>
    <property type="molecule type" value="Genomic_DNA"/>
</dbReference>
<evidence type="ECO:0000313" key="3">
    <source>
        <dbReference type="Proteomes" id="UP001500618"/>
    </source>
</evidence>
<dbReference type="Pfam" id="PF13472">
    <property type="entry name" value="Lipase_GDSL_2"/>
    <property type="match status" value="1"/>
</dbReference>
<reference evidence="3" key="1">
    <citation type="journal article" date="2019" name="Int. J. Syst. Evol. Microbiol.">
        <title>The Global Catalogue of Microorganisms (GCM) 10K type strain sequencing project: providing services to taxonomists for standard genome sequencing and annotation.</title>
        <authorList>
            <consortium name="The Broad Institute Genomics Platform"/>
            <consortium name="The Broad Institute Genome Sequencing Center for Infectious Disease"/>
            <person name="Wu L."/>
            <person name="Ma J."/>
        </authorList>
    </citation>
    <scope>NUCLEOTIDE SEQUENCE [LARGE SCALE GENOMIC DNA]</scope>
    <source>
        <strain evidence="3">JCM 14718</strain>
    </source>
</reference>
<dbReference type="InterPro" id="IPR036514">
    <property type="entry name" value="SGNH_hydro_sf"/>
</dbReference>
<evidence type="ECO:0000259" key="1">
    <source>
        <dbReference type="Pfam" id="PF13472"/>
    </source>
</evidence>
<feature type="domain" description="SGNH hydrolase-type esterase" evidence="1">
    <location>
        <begin position="13"/>
        <end position="250"/>
    </location>
</feature>